<evidence type="ECO:0000313" key="11">
    <source>
        <dbReference type="Proteomes" id="UP000190061"/>
    </source>
</evidence>
<evidence type="ECO:0008006" key="12">
    <source>
        <dbReference type="Google" id="ProtNLM"/>
    </source>
</evidence>
<gene>
    <name evidence="10" type="ORF">SAMN02745674_00060</name>
</gene>
<evidence type="ECO:0000259" key="8">
    <source>
        <dbReference type="Pfam" id="PF04239"/>
    </source>
</evidence>
<evidence type="ECO:0000256" key="2">
    <source>
        <dbReference type="ARBA" id="ARBA00006448"/>
    </source>
</evidence>
<sequence>MSEWFFENWSDLLRVLTIGVCAYAALIALLRVSGKRTLTKMNAFDFVVTIALGSTLATILLSAEVSLAEGVTALAVLILLQFVITWSSARWRLVHELVASEPTLLLHEGRFLHQAMRRERVNEQEVRQGLRNHGIEDPSGAQSVVLETDGSFSIIRKSPG</sequence>
<reference evidence="10 11" key="1">
    <citation type="submission" date="2017-02" db="EMBL/GenBank/DDBJ databases">
        <authorList>
            <person name="Peterson S.W."/>
        </authorList>
    </citation>
    <scope>NUCLEOTIDE SEQUENCE [LARGE SCALE GENOMIC DNA]</scope>
    <source>
        <strain evidence="10 11">DSM 21749</strain>
    </source>
</reference>
<evidence type="ECO:0000256" key="5">
    <source>
        <dbReference type="ARBA" id="ARBA00022989"/>
    </source>
</evidence>
<evidence type="ECO:0000256" key="7">
    <source>
        <dbReference type="SAM" id="Phobius"/>
    </source>
</evidence>
<keyword evidence="5 7" id="KW-1133">Transmembrane helix</keyword>
<dbReference type="GO" id="GO:0005886">
    <property type="term" value="C:plasma membrane"/>
    <property type="evidence" value="ECO:0007669"/>
    <property type="project" value="UniProtKB-SubCell"/>
</dbReference>
<organism evidence="10 11">
    <name type="scientific">Lysobacter spongiicola DSM 21749</name>
    <dbReference type="NCBI Taxonomy" id="1122188"/>
    <lineage>
        <taxon>Bacteria</taxon>
        <taxon>Pseudomonadati</taxon>
        <taxon>Pseudomonadota</taxon>
        <taxon>Gammaproteobacteria</taxon>
        <taxon>Lysobacterales</taxon>
        <taxon>Lysobacteraceae</taxon>
        <taxon>Novilysobacter</taxon>
    </lineage>
</organism>
<feature type="domain" description="YetF-like N-terminal transmembrane" evidence="9">
    <location>
        <begin position="22"/>
        <end position="86"/>
    </location>
</feature>
<dbReference type="RefSeq" id="WP_200809154.1">
    <property type="nucleotide sequence ID" value="NZ_FUXP01000001.1"/>
</dbReference>
<feature type="transmembrane region" description="Helical" evidence="7">
    <location>
        <begin position="42"/>
        <end position="61"/>
    </location>
</feature>
<dbReference type="EMBL" id="FUXP01000001">
    <property type="protein sequence ID" value="SJZ55591.1"/>
    <property type="molecule type" value="Genomic_DNA"/>
</dbReference>
<comment type="subcellular location">
    <subcellularLocation>
        <location evidence="1">Cell membrane</location>
        <topology evidence="1">Multi-pass membrane protein</topology>
    </subcellularLocation>
</comment>
<proteinExistence type="inferred from homology"/>
<evidence type="ECO:0000256" key="3">
    <source>
        <dbReference type="ARBA" id="ARBA00022475"/>
    </source>
</evidence>
<comment type="similarity">
    <text evidence="2">Belongs to the UPF0702 family.</text>
</comment>
<evidence type="ECO:0000256" key="6">
    <source>
        <dbReference type="ARBA" id="ARBA00023136"/>
    </source>
</evidence>
<evidence type="ECO:0000313" key="10">
    <source>
        <dbReference type="EMBL" id="SJZ55591.1"/>
    </source>
</evidence>
<dbReference type="Pfam" id="PF20730">
    <property type="entry name" value="YetF_N"/>
    <property type="match status" value="1"/>
</dbReference>
<feature type="transmembrane region" description="Helical" evidence="7">
    <location>
        <begin position="12"/>
        <end position="30"/>
    </location>
</feature>
<evidence type="ECO:0000259" key="9">
    <source>
        <dbReference type="Pfam" id="PF20730"/>
    </source>
</evidence>
<protein>
    <recommendedName>
        <fullName evidence="12">DUF421 domain-containing protein</fullName>
    </recommendedName>
</protein>
<dbReference type="AlphaFoldDB" id="A0A1T4LLS3"/>
<evidence type="ECO:0000256" key="1">
    <source>
        <dbReference type="ARBA" id="ARBA00004651"/>
    </source>
</evidence>
<dbReference type="Proteomes" id="UP000190061">
    <property type="component" value="Unassembled WGS sequence"/>
</dbReference>
<dbReference type="InterPro" id="IPR023090">
    <property type="entry name" value="UPF0702_alpha/beta_dom_sf"/>
</dbReference>
<dbReference type="InterPro" id="IPR048454">
    <property type="entry name" value="YetF_N"/>
</dbReference>
<accession>A0A1T4LLS3</accession>
<keyword evidence="11" id="KW-1185">Reference proteome</keyword>
<keyword evidence="6 7" id="KW-0472">Membrane</keyword>
<dbReference type="Pfam" id="PF04239">
    <property type="entry name" value="DUF421"/>
    <property type="match status" value="1"/>
</dbReference>
<keyword evidence="4 7" id="KW-0812">Transmembrane</keyword>
<dbReference type="STRING" id="1122188.SAMN02745674_00060"/>
<keyword evidence="3" id="KW-1003">Cell membrane</keyword>
<feature type="transmembrane region" description="Helical" evidence="7">
    <location>
        <begin position="67"/>
        <end position="86"/>
    </location>
</feature>
<name>A0A1T4LLS3_9GAMM</name>
<dbReference type="InterPro" id="IPR007353">
    <property type="entry name" value="DUF421"/>
</dbReference>
<dbReference type="PANTHER" id="PTHR34582:SF6">
    <property type="entry name" value="UPF0702 TRANSMEMBRANE PROTEIN YCAP"/>
    <property type="match status" value="1"/>
</dbReference>
<evidence type="ECO:0000256" key="4">
    <source>
        <dbReference type="ARBA" id="ARBA00022692"/>
    </source>
</evidence>
<feature type="domain" description="YetF C-terminal" evidence="8">
    <location>
        <begin position="90"/>
        <end position="158"/>
    </location>
</feature>
<dbReference type="Gene3D" id="3.30.240.20">
    <property type="entry name" value="bsu07140 like domains"/>
    <property type="match status" value="1"/>
</dbReference>
<dbReference type="PANTHER" id="PTHR34582">
    <property type="entry name" value="UPF0702 TRANSMEMBRANE PROTEIN YCAP"/>
    <property type="match status" value="1"/>
</dbReference>